<dbReference type="OrthoDB" id="9800872at2"/>
<dbReference type="SUPFAM" id="SSF52821">
    <property type="entry name" value="Rhodanese/Cell cycle control phosphatase"/>
    <property type="match status" value="1"/>
</dbReference>
<organism evidence="3 4">
    <name type="scientific">Selenihalanaerobacter shriftii</name>
    <dbReference type="NCBI Taxonomy" id="142842"/>
    <lineage>
        <taxon>Bacteria</taxon>
        <taxon>Bacillati</taxon>
        <taxon>Bacillota</taxon>
        <taxon>Clostridia</taxon>
        <taxon>Halanaerobiales</taxon>
        <taxon>Halobacteroidaceae</taxon>
        <taxon>Selenihalanaerobacter</taxon>
    </lineage>
</organism>
<dbReference type="EMBL" id="FUWM01000004">
    <property type="protein sequence ID" value="SJZ32485.1"/>
    <property type="molecule type" value="Genomic_DNA"/>
</dbReference>
<feature type="signal peptide" evidence="1">
    <location>
        <begin position="1"/>
        <end position="25"/>
    </location>
</feature>
<dbReference type="Gene3D" id="3.40.250.10">
    <property type="entry name" value="Rhodanese-like domain"/>
    <property type="match status" value="1"/>
</dbReference>
<proteinExistence type="predicted"/>
<name>A0A1T4JQV9_9FIRM</name>
<keyword evidence="4" id="KW-1185">Reference proteome</keyword>
<evidence type="ECO:0000259" key="2">
    <source>
        <dbReference type="PROSITE" id="PS50206"/>
    </source>
</evidence>
<keyword evidence="1" id="KW-0732">Signal</keyword>
<accession>A0A1T4JQV9</accession>
<feature type="domain" description="Rhodanese" evidence="2">
    <location>
        <begin position="59"/>
        <end position="147"/>
    </location>
</feature>
<evidence type="ECO:0000256" key="1">
    <source>
        <dbReference type="SAM" id="SignalP"/>
    </source>
</evidence>
<dbReference type="RefSeq" id="WP_078808856.1">
    <property type="nucleotide sequence ID" value="NZ_FUWM01000004.1"/>
</dbReference>
<dbReference type="CDD" id="cd00158">
    <property type="entry name" value="RHOD"/>
    <property type="match status" value="1"/>
</dbReference>
<gene>
    <name evidence="3" type="ORF">SAMN02745118_00330</name>
</gene>
<dbReference type="PANTHER" id="PTHR43031">
    <property type="entry name" value="FAD-DEPENDENT OXIDOREDUCTASE"/>
    <property type="match status" value="1"/>
</dbReference>
<dbReference type="STRING" id="142842.SAMN02745118_00330"/>
<dbReference type="InterPro" id="IPR001763">
    <property type="entry name" value="Rhodanese-like_dom"/>
</dbReference>
<dbReference type="Proteomes" id="UP000190625">
    <property type="component" value="Unassembled WGS sequence"/>
</dbReference>
<dbReference type="AlphaFoldDB" id="A0A1T4JQV9"/>
<sequence length="147" mass="16485">MHKKRLILVTLVIVMIFTFSSMASAASPQVKKELTNYLNNIPEDFDVIFARGVNFKLKTGKDIFVLDVREPAEYKSGHIPTAVNIPIRSVMDNLDQLPNKETLIVAYCKTGIRAAYVTEALQVLGYNAKDLVMGIEGWEESNLPIQK</sequence>
<keyword evidence="3" id="KW-0808">Transferase</keyword>
<dbReference type="InterPro" id="IPR036873">
    <property type="entry name" value="Rhodanese-like_dom_sf"/>
</dbReference>
<dbReference type="PANTHER" id="PTHR43031:SF16">
    <property type="entry name" value="OXIDOREDUCTASE"/>
    <property type="match status" value="1"/>
</dbReference>
<dbReference type="PROSITE" id="PS50206">
    <property type="entry name" value="RHODANESE_3"/>
    <property type="match status" value="1"/>
</dbReference>
<evidence type="ECO:0000313" key="3">
    <source>
        <dbReference type="EMBL" id="SJZ32485.1"/>
    </source>
</evidence>
<protein>
    <submittedName>
        <fullName evidence="3">Rhodanese-related sulfurtransferase</fullName>
    </submittedName>
</protein>
<dbReference type="InterPro" id="IPR050229">
    <property type="entry name" value="GlpE_sulfurtransferase"/>
</dbReference>
<feature type="chain" id="PRO_5012775173" evidence="1">
    <location>
        <begin position="26"/>
        <end position="147"/>
    </location>
</feature>
<dbReference type="Pfam" id="PF00581">
    <property type="entry name" value="Rhodanese"/>
    <property type="match status" value="1"/>
</dbReference>
<dbReference type="GO" id="GO:0016740">
    <property type="term" value="F:transferase activity"/>
    <property type="evidence" value="ECO:0007669"/>
    <property type="project" value="UniProtKB-KW"/>
</dbReference>
<evidence type="ECO:0000313" key="4">
    <source>
        <dbReference type="Proteomes" id="UP000190625"/>
    </source>
</evidence>
<reference evidence="4" key="1">
    <citation type="submission" date="2017-02" db="EMBL/GenBank/DDBJ databases">
        <authorList>
            <person name="Varghese N."/>
            <person name="Submissions S."/>
        </authorList>
    </citation>
    <scope>NUCLEOTIDE SEQUENCE [LARGE SCALE GENOMIC DNA]</scope>
    <source>
        <strain evidence="4">ATCC BAA-73</strain>
    </source>
</reference>
<dbReference type="SMART" id="SM00450">
    <property type="entry name" value="RHOD"/>
    <property type="match status" value="1"/>
</dbReference>